<feature type="domain" description="Heterokaryon incompatibility" evidence="2">
    <location>
        <begin position="279"/>
        <end position="378"/>
    </location>
</feature>
<dbReference type="PANTHER" id="PTHR33112">
    <property type="entry name" value="DOMAIN PROTEIN, PUTATIVE-RELATED"/>
    <property type="match status" value="1"/>
</dbReference>
<dbReference type="Pfam" id="PF06985">
    <property type="entry name" value="HET"/>
    <property type="match status" value="1"/>
</dbReference>
<gene>
    <name evidence="3" type="ORF">HYALB_00011432</name>
</gene>
<accession>A0A9N9Q881</accession>
<evidence type="ECO:0000256" key="1">
    <source>
        <dbReference type="SAM" id="MobiDB-lite"/>
    </source>
</evidence>
<dbReference type="PANTHER" id="PTHR33112:SF16">
    <property type="entry name" value="HETEROKARYON INCOMPATIBILITY DOMAIN-CONTAINING PROTEIN"/>
    <property type="match status" value="1"/>
</dbReference>
<dbReference type="EMBL" id="CAJVRM010000245">
    <property type="protein sequence ID" value="CAG8978197.1"/>
    <property type="molecule type" value="Genomic_DNA"/>
</dbReference>
<feature type="compositionally biased region" description="Polar residues" evidence="1">
    <location>
        <begin position="77"/>
        <end position="93"/>
    </location>
</feature>
<evidence type="ECO:0000313" key="3">
    <source>
        <dbReference type="EMBL" id="CAG8978197.1"/>
    </source>
</evidence>
<dbReference type="Proteomes" id="UP000701801">
    <property type="component" value="Unassembled WGS sequence"/>
</dbReference>
<keyword evidence="4" id="KW-1185">Reference proteome</keyword>
<proteinExistence type="predicted"/>
<evidence type="ECO:0000259" key="2">
    <source>
        <dbReference type="Pfam" id="PF06985"/>
    </source>
</evidence>
<feature type="region of interest" description="Disordered" evidence="1">
    <location>
        <begin position="77"/>
        <end position="100"/>
    </location>
</feature>
<dbReference type="InterPro" id="IPR010730">
    <property type="entry name" value="HET"/>
</dbReference>
<name>A0A9N9Q881_9HELO</name>
<comment type="caution">
    <text evidence="3">The sequence shown here is derived from an EMBL/GenBank/DDBJ whole genome shotgun (WGS) entry which is preliminary data.</text>
</comment>
<dbReference type="AlphaFoldDB" id="A0A9N9Q881"/>
<evidence type="ECO:0000313" key="4">
    <source>
        <dbReference type="Proteomes" id="UP000701801"/>
    </source>
</evidence>
<dbReference type="OrthoDB" id="3548847at2759"/>
<sequence>MYDSGVREGMTTYDAYKPTSLPTYPFCFHQLPLYDNHETPLHPPSPQIVLNPFQLYAIFEILQCLIAFNRATGGKMTSISGSEDASGNGSHQRLSQRRRLKASPPACPVCLDLRPDLLQTYHEGPTLTTRCGSVFEQNSCRICRYITDAILQLSKPLVADHVDLIPSLHPIELEVVLHEGYNTEVKVSILGFDLSVEIFALTGFSSPVFAFEDAPDRPAVLDITTCTQFIERYLEECEEDSHSCCESEVSEMPTRLLFIGSTGSPCLKLVEAPSTKQKYVALSHCWGDQSGILKTTKSTLEERLLDISWNSLSKTFQDSIQITRSLDIKFLWIDSLCIVQNDPSDWEKETVKMAQIYSQAYLIIAAASASSGSMGCLSQGFLRNLGTNPFPPFAFGTKMTRVATQSMLVTPLKPILVSAAVMGPYHYSLGRGVFKKDIFLVAQFIFTPKR</sequence>
<protein>
    <recommendedName>
        <fullName evidence="2">Heterokaryon incompatibility domain-containing protein</fullName>
    </recommendedName>
</protein>
<reference evidence="3" key="1">
    <citation type="submission" date="2021-07" db="EMBL/GenBank/DDBJ databases">
        <authorList>
            <person name="Durling M."/>
        </authorList>
    </citation>
    <scope>NUCLEOTIDE SEQUENCE</scope>
</reference>
<organism evidence="3 4">
    <name type="scientific">Hymenoscyphus albidus</name>
    <dbReference type="NCBI Taxonomy" id="595503"/>
    <lineage>
        <taxon>Eukaryota</taxon>
        <taxon>Fungi</taxon>
        <taxon>Dikarya</taxon>
        <taxon>Ascomycota</taxon>
        <taxon>Pezizomycotina</taxon>
        <taxon>Leotiomycetes</taxon>
        <taxon>Helotiales</taxon>
        <taxon>Helotiaceae</taxon>
        <taxon>Hymenoscyphus</taxon>
    </lineage>
</organism>